<name>A0AC58TCB6_TOBAC</name>
<evidence type="ECO:0000313" key="1">
    <source>
        <dbReference type="Proteomes" id="UP000790787"/>
    </source>
</evidence>
<evidence type="ECO:0000313" key="2">
    <source>
        <dbReference type="RefSeq" id="XP_075094873.1"/>
    </source>
</evidence>
<reference evidence="2" key="2">
    <citation type="submission" date="2025-08" db="UniProtKB">
        <authorList>
            <consortium name="RefSeq"/>
        </authorList>
    </citation>
    <scope>IDENTIFICATION</scope>
    <source>
        <tissue evidence="2">Leaf</tissue>
    </source>
</reference>
<reference evidence="1" key="1">
    <citation type="journal article" date="2014" name="Nat. Commun.">
        <title>The tobacco genome sequence and its comparison with those of tomato and potato.</title>
        <authorList>
            <person name="Sierro N."/>
            <person name="Battey J.N."/>
            <person name="Ouadi S."/>
            <person name="Bakaher N."/>
            <person name="Bovet L."/>
            <person name="Willig A."/>
            <person name="Goepfert S."/>
            <person name="Peitsch M.C."/>
            <person name="Ivanov N.V."/>
        </authorList>
    </citation>
    <scope>NUCLEOTIDE SEQUENCE [LARGE SCALE GENOMIC DNA]</scope>
</reference>
<organism evidence="1 2">
    <name type="scientific">Nicotiana tabacum</name>
    <name type="common">Common tobacco</name>
    <dbReference type="NCBI Taxonomy" id="4097"/>
    <lineage>
        <taxon>Eukaryota</taxon>
        <taxon>Viridiplantae</taxon>
        <taxon>Streptophyta</taxon>
        <taxon>Embryophyta</taxon>
        <taxon>Tracheophyta</taxon>
        <taxon>Spermatophyta</taxon>
        <taxon>Magnoliopsida</taxon>
        <taxon>eudicotyledons</taxon>
        <taxon>Gunneridae</taxon>
        <taxon>Pentapetalae</taxon>
        <taxon>asterids</taxon>
        <taxon>lamiids</taxon>
        <taxon>Solanales</taxon>
        <taxon>Solanaceae</taxon>
        <taxon>Nicotianoideae</taxon>
        <taxon>Nicotianeae</taxon>
        <taxon>Nicotiana</taxon>
    </lineage>
</organism>
<proteinExistence type="predicted"/>
<sequence length="1162" mass="130701">METNNSLLQRYRDDRRKLLEFLLSCGLIKEIRTPSGPTFSLSNINLDVISADYVLECVQSGGVVDVSLAAKKYHDDHRHPKTMQLHTGDVYFLVTDPEAAGSHPQRAPPPIMKNHSNNNGPCHSDYADFSLYGDDHGVDSKATGTAGSFPINLADLPSIGMPVLKTGLLDDDLRESAYEVFLACMVCSGLEISLAEAKKKEKSPRFLAGLKNRREKRHSRSMSGSLAFDRNTELIETFRTQMQISEAMDALIRRKLVRLASGKSFGQIDVAQIALGLLNGTMKSEFQNEKSYIQWKNRQANILEELLSAEQSVGTLLAKIRNFEEWDIKMSPSECRDVLFSIRNVALTLSSMPGNLGIQGETYYWSAGYPFHIRLYQKLLLGVFDILEDGRLIEEADEILKLIKSTWPLLGITQKLHDVLYGWVLFQQFVGTEEAMLLDYAVRKVRNILSPEDVGKKETKYLESLVCCTRRNGSEIRLNLVQSILWSISLWCDNKLLDYHWHFRQKPRLFKGVLSMALVAGNQKFGASGNMELMLDASDEIIASKVRMYVETSAEAACKRVTGAINAGSKVDKKHPLALLASELKSIAEKQLTVYHPVLRHWCAEAGVVSALKLHRFYGERLEPFLKNISCLSEDVKQVLAAAILLENYLLELHSSEPVENGMHSPLMLDFERKSFSSRGSIGNNLSALPGVGIGEIARPIILDWVIAQHARILEWTGRAADLENWEPLSHQQKQAASAVEVFRIIEETVDQFFELRLPVDITHLQALLSIIFHTLDAYLQKVVNQLVDKHNLYPPAPPLTRYKETAFPSAKKKLVESVVLDNAVNKKLDALTTSKLCVRMNTLQYMQKKISTLEDGIRESWSAVRLLKDQTCPDVDPRWTSNGILEMCSESVDELFVATFDCIRDSAADAIRKTCELVGARVVFWDLREPFIFNLYHGGVEGARLETTLPQFDRVLNNVCALIDDTLRDIVVKSIFKASLEGYAWVLLDGGPSCAFSDFDVVMMEDDLNILKDLFVAEGEGLPRSLVEEEARFAHQILSLFSLRAESVIQLLMTSSEHSSIGLEAHKYGHRHLGDAHTLIRVLCHKKEREASKFLKLHYHLPASSVYDEAATEDASVKSPLMADLIKRSASFRWSDKGSSSFRSFKKKIQEATSDFRHVGW</sequence>
<accession>A0AC58TCB6</accession>
<dbReference type="RefSeq" id="XP_075094873.1">
    <property type="nucleotide sequence ID" value="XM_075238772.1"/>
</dbReference>
<gene>
    <name evidence="2" type="primary">LOC107799380</name>
</gene>
<keyword evidence="1" id="KW-1185">Reference proteome</keyword>
<protein>
    <submittedName>
        <fullName evidence="2">Protein unc-13 homolog isoform X1</fullName>
    </submittedName>
</protein>
<dbReference type="Proteomes" id="UP000790787">
    <property type="component" value="Chromosome 1"/>
</dbReference>